<evidence type="ECO:0000313" key="2">
    <source>
        <dbReference type="EMBL" id="TCD66625.1"/>
    </source>
</evidence>
<dbReference type="PANTHER" id="PTHR31912">
    <property type="entry name" value="IP13529P"/>
    <property type="match status" value="1"/>
</dbReference>
<dbReference type="EMBL" id="RWJN01000128">
    <property type="protein sequence ID" value="TCD66625.1"/>
    <property type="molecule type" value="Genomic_DNA"/>
</dbReference>
<feature type="region of interest" description="Disordered" evidence="1">
    <location>
        <begin position="1240"/>
        <end position="1295"/>
    </location>
</feature>
<feature type="compositionally biased region" description="Polar residues" evidence="1">
    <location>
        <begin position="1257"/>
        <end position="1270"/>
    </location>
</feature>
<keyword evidence="3" id="KW-1185">Reference proteome</keyword>
<dbReference type="OrthoDB" id="2246127at2759"/>
<dbReference type="Proteomes" id="UP000292702">
    <property type="component" value="Unassembled WGS sequence"/>
</dbReference>
<dbReference type="STRING" id="92696.A0A4R0RKZ4"/>
<sequence>MASAALAFPPADEAQWWKAIEGARWTCTACVGQQAKFKRSDAVRHCGTATHQRAIAHWKQKLNAPQAGASSETPPRTMHVGTSSAIDLLFDDSEVPDPSHAGEGSFLSSNETQIEPGYNFMAAYLSAFSGLPRSDATQYLAQVGGAAIFTQEVDDDEGDVLSDDEDVERSQIDESDSEHLAHSDNGPEDNGNSLISVPVDTTRTASEAGNTANKRIRITPEPKAPSSDWYPWDDRVACSIDILMHLPRSVFSQRQLDIFLWVLNVNGVRDTPSVQTLQDGQAKLHSKCGIRTLSYKGALGHAYSVNSLADIISQEMANPRVRPDLHFFPEDAGGRVDEYWHASHWREEADLDKITPMVAVHNQHFYAFEPCLLRSGNACMPFRFFERGQQLYADTWRLAPHRTPSGELAWLVVRRERTTIPVSEFLVGFDTWSASGSTAGLPSATAIAGCLDNPSTNDISAWGITLPALGNRWRVAARGARVCAFPIWLYCDDTSGNVSKKWNKHNSFLFTPAGLPSNRVHEEYNVHFLCTSNIAPPLEMLDGIVEQLEEAWTSGIWAYDCILKERVLVIPSVVALLGDNTMQSELSGHVGLTGHRFCRACDVTAEQQQGGDDESSHGDTDMADGDVHDNTDTGAPIGGAAATTEKGKGKEKEQAPANATMPEKEKEKKKKGAESATDMLTRVRNFIGRPRRKQETVENLKTMFALGSENGNQDRISKMKTALGLKDNFLEHFLKRFAEAAKGKKGAAARQKALDDYRATLPDDIQKLLSPVWRIPGLDPHSDTPVEVLHVVLLGFVKYLWRDVIKHQLKDNDAKKAQLATRLSDLDVSGLGISKLAGHTLVQYAGSLTGRDFRTIAQVAPFVLYDLVSAPCYAAWLALSRMIPLIWQSKISNIDAHLKTLEAEIKNFLAAMARWDPQWFNKPKFHILLHLLLHIRRFGPASLFATEGFESFNAVIRTHSVHSNRQCPSRDIGRAFAHGNRIRHLLSGGFMRFRDATIDEISRLVPDKTLIVDAGEAGLWYPVDELALAMVSTDQSDSVVASYLGMNNRQNAHIRYGRCKPDLLIERSYRETASGQMFPQLPGVTETELASAQWIVFSKQQPQVLLPTNTQPASTPTLGRVEEVVFWPPSGAAPGAQSVFVLIQAGDLLTNIAPYAMPEVKLNGQYFLVSIEFVLCGANLQHPYQTRASIQHQNPDQQILNTARMRDMNVMSALRSPLTFTDQDLDLAVQAGVTASVDRRKKTLTGSNPEKPADMVQPSTGDQSASSSAVITVAPKKRAPKKAKKPEQAASAPRV</sequence>
<feature type="compositionally biased region" description="Basic and acidic residues" evidence="1">
    <location>
        <begin position="645"/>
        <end position="654"/>
    </location>
</feature>
<feature type="compositionally biased region" description="Acidic residues" evidence="1">
    <location>
        <begin position="154"/>
        <end position="167"/>
    </location>
</feature>
<reference evidence="2 3" key="1">
    <citation type="submission" date="2018-11" db="EMBL/GenBank/DDBJ databases">
        <title>Genome assembly of Steccherinum ochraceum LE-BIN_3174, the white-rot fungus of the Steccherinaceae family (The Residual Polyporoid clade, Polyporales, Basidiomycota).</title>
        <authorList>
            <person name="Fedorova T.V."/>
            <person name="Glazunova O.A."/>
            <person name="Landesman E.O."/>
            <person name="Moiseenko K.V."/>
            <person name="Psurtseva N.V."/>
            <person name="Savinova O.S."/>
            <person name="Shakhova N.V."/>
            <person name="Tyazhelova T.V."/>
            <person name="Vasina D.V."/>
        </authorList>
    </citation>
    <scope>NUCLEOTIDE SEQUENCE [LARGE SCALE GENOMIC DNA]</scope>
    <source>
        <strain evidence="2 3">LE-BIN_3174</strain>
    </source>
</reference>
<feature type="region of interest" description="Disordered" evidence="1">
    <location>
        <begin position="607"/>
        <end position="680"/>
    </location>
</feature>
<gene>
    <name evidence="2" type="ORF">EIP91_001135</name>
</gene>
<feature type="region of interest" description="Disordered" evidence="1">
    <location>
        <begin position="154"/>
        <end position="196"/>
    </location>
</feature>
<evidence type="ECO:0000313" key="3">
    <source>
        <dbReference type="Proteomes" id="UP000292702"/>
    </source>
</evidence>
<accession>A0A4R0RKZ4</accession>
<feature type="compositionally biased region" description="Basic and acidic residues" evidence="1">
    <location>
        <begin position="614"/>
        <end position="631"/>
    </location>
</feature>
<proteinExistence type="predicted"/>
<organism evidence="2 3">
    <name type="scientific">Steccherinum ochraceum</name>
    <dbReference type="NCBI Taxonomy" id="92696"/>
    <lineage>
        <taxon>Eukaryota</taxon>
        <taxon>Fungi</taxon>
        <taxon>Dikarya</taxon>
        <taxon>Basidiomycota</taxon>
        <taxon>Agaricomycotina</taxon>
        <taxon>Agaricomycetes</taxon>
        <taxon>Polyporales</taxon>
        <taxon>Steccherinaceae</taxon>
        <taxon>Steccherinum</taxon>
    </lineage>
</organism>
<feature type="compositionally biased region" description="Basic and acidic residues" evidence="1">
    <location>
        <begin position="168"/>
        <end position="182"/>
    </location>
</feature>
<protein>
    <submittedName>
        <fullName evidence="2">Uncharacterized protein</fullName>
    </submittedName>
</protein>
<comment type="caution">
    <text evidence="2">The sequence shown here is derived from an EMBL/GenBank/DDBJ whole genome shotgun (WGS) entry which is preliminary data.</text>
</comment>
<feature type="compositionally biased region" description="Low complexity" evidence="1">
    <location>
        <begin position="632"/>
        <end position="644"/>
    </location>
</feature>
<feature type="compositionally biased region" description="Basic residues" evidence="1">
    <location>
        <begin position="1275"/>
        <end position="1284"/>
    </location>
</feature>
<evidence type="ECO:0000256" key="1">
    <source>
        <dbReference type="SAM" id="MobiDB-lite"/>
    </source>
</evidence>
<dbReference type="PANTHER" id="PTHR31912:SF34">
    <property type="entry name" value="NOTOCHORD-RELATED PROTEIN"/>
    <property type="match status" value="1"/>
</dbReference>
<name>A0A4R0RKZ4_9APHY</name>